<feature type="transmembrane region" description="Helical" evidence="5">
    <location>
        <begin position="216"/>
        <end position="234"/>
    </location>
</feature>
<comment type="subcellular location">
    <subcellularLocation>
        <location evidence="1">Membrane</location>
        <topology evidence="1">Multi-pass membrane protein</topology>
    </subcellularLocation>
</comment>
<dbReference type="GO" id="GO:0005886">
    <property type="term" value="C:plasma membrane"/>
    <property type="evidence" value="ECO:0007669"/>
    <property type="project" value="TreeGrafter"/>
</dbReference>
<feature type="transmembrane region" description="Helical" evidence="5">
    <location>
        <begin position="96"/>
        <end position="119"/>
    </location>
</feature>
<dbReference type="PANTHER" id="PTHR31465">
    <property type="entry name" value="PROTEIN RTA1-RELATED"/>
    <property type="match status" value="1"/>
</dbReference>
<feature type="transmembrane region" description="Helical" evidence="5">
    <location>
        <begin position="175"/>
        <end position="195"/>
    </location>
</feature>
<protein>
    <recommendedName>
        <fullName evidence="8">Sphingoid long-chain base transporter RSB1</fullName>
    </recommendedName>
</protein>
<keyword evidence="7" id="KW-1185">Reference proteome</keyword>
<sequence>MSAPPPQLPGHLVSFGPNANCTLQRCPIEWSVYQYRPSLAANIIFLALFATAMAVHVFLGIRWKSWWFMSFIIVGCIVEMVGYAGRVILYQNPFSFGGFMIQIVFITTGPVFYTASIYVTLSRTINHLAPELSRFNPDLFYGIFIPADLVCLVLQAAGGALSTASAGSSQNGDDVAMAGLALQVAVLSIFSVLFADYMIRYVRDKSTAPLNSRMRLFFGGLGLAIVLILGRSTYRCYELSKGYRGSDLITNESLFIGLEGVLVVIAVFSLCIGHPGMFLSPRAMINRSNNGSDAEKS</sequence>
<accession>A0A2K3Q7I0</accession>
<feature type="transmembrane region" description="Helical" evidence="5">
    <location>
        <begin position="39"/>
        <end position="59"/>
    </location>
</feature>
<organism evidence="6 7">
    <name type="scientific">Tolypocladium capitatum</name>
    <dbReference type="NCBI Taxonomy" id="45235"/>
    <lineage>
        <taxon>Eukaryota</taxon>
        <taxon>Fungi</taxon>
        <taxon>Dikarya</taxon>
        <taxon>Ascomycota</taxon>
        <taxon>Pezizomycotina</taxon>
        <taxon>Sordariomycetes</taxon>
        <taxon>Hypocreomycetidae</taxon>
        <taxon>Hypocreales</taxon>
        <taxon>Ophiocordycipitaceae</taxon>
        <taxon>Tolypocladium</taxon>
    </lineage>
</organism>
<evidence type="ECO:0008006" key="8">
    <source>
        <dbReference type="Google" id="ProtNLM"/>
    </source>
</evidence>
<dbReference type="InterPro" id="IPR007568">
    <property type="entry name" value="RTA1"/>
</dbReference>
<proteinExistence type="predicted"/>
<feature type="transmembrane region" description="Helical" evidence="5">
    <location>
        <begin position="139"/>
        <end position="163"/>
    </location>
</feature>
<evidence type="ECO:0000256" key="2">
    <source>
        <dbReference type="ARBA" id="ARBA00022692"/>
    </source>
</evidence>
<dbReference type="PANTHER" id="PTHR31465:SF9">
    <property type="entry name" value="SPHINGOID LONG-CHAIN BASE TRANSPORTER RSB1"/>
    <property type="match status" value="1"/>
</dbReference>
<keyword evidence="2 5" id="KW-0812">Transmembrane</keyword>
<dbReference type="Proteomes" id="UP000236621">
    <property type="component" value="Unassembled WGS sequence"/>
</dbReference>
<keyword evidence="4 5" id="KW-0472">Membrane</keyword>
<dbReference type="Pfam" id="PF04479">
    <property type="entry name" value="RTA1"/>
    <property type="match status" value="1"/>
</dbReference>
<name>A0A2K3Q7I0_9HYPO</name>
<evidence type="ECO:0000256" key="1">
    <source>
        <dbReference type="ARBA" id="ARBA00004141"/>
    </source>
</evidence>
<dbReference type="OrthoDB" id="4521223at2759"/>
<evidence type="ECO:0000256" key="4">
    <source>
        <dbReference type="ARBA" id="ARBA00023136"/>
    </source>
</evidence>
<keyword evidence="3 5" id="KW-1133">Transmembrane helix</keyword>
<gene>
    <name evidence="6" type="ORF">TCAP_06613</name>
</gene>
<dbReference type="EMBL" id="NRSZ01001093">
    <property type="protein sequence ID" value="PNY23444.1"/>
    <property type="molecule type" value="Genomic_DNA"/>
</dbReference>
<dbReference type="GO" id="GO:0000324">
    <property type="term" value="C:fungal-type vacuole"/>
    <property type="evidence" value="ECO:0007669"/>
    <property type="project" value="TreeGrafter"/>
</dbReference>
<dbReference type="STRING" id="45235.A0A2K3Q7I0"/>
<evidence type="ECO:0000256" key="5">
    <source>
        <dbReference type="SAM" id="Phobius"/>
    </source>
</evidence>
<dbReference type="AlphaFoldDB" id="A0A2K3Q7I0"/>
<comment type="caution">
    <text evidence="6">The sequence shown here is derived from an EMBL/GenBank/DDBJ whole genome shotgun (WGS) entry which is preliminary data.</text>
</comment>
<evidence type="ECO:0000313" key="7">
    <source>
        <dbReference type="Proteomes" id="UP000236621"/>
    </source>
</evidence>
<evidence type="ECO:0000313" key="6">
    <source>
        <dbReference type="EMBL" id="PNY23444.1"/>
    </source>
</evidence>
<feature type="transmembrane region" description="Helical" evidence="5">
    <location>
        <begin position="66"/>
        <end position="84"/>
    </location>
</feature>
<evidence type="ECO:0000256" key="3">
    <source>
        <dbReference type="ARBA" id="ARBA00022989"/>
    </source>
</evidence>
<reference evidence="6 7" key="1">
    <citation type="submission" date="2017-08" db="EMBL/GenBank/DDBJ databases">
        <title>Harnessing the power of phylogenomics to disentangle the directionality and signatures of interkingdom host jumping in the parasitic fungal genus Tolypocladium.</title>
        <authorList>
            <person name="Quandt C.A."/>
            <person name="Patterson W."/>
            <person name="Spatafora J.W."/>
        </authorList>
    </citation>
    <scope>NUCLEOTIDE SEQUENCE [LARGE SCALE GENOMIC DNA]</scope>
    <source>
        <strain evidence="6 7">CBS 113982</strain>
    </source>
</reference>
<feature type="transmembrane region" description="Helical" evidence="5">
    <location>
        <begin position="254"/>
        <end position="279"/>
    </location>
</feature>